<organism evidence="7 8">
    <name type="scientific">Gluconacetobacter takamatsuzukensis</name>
    <dbReference type="NCBI Taxonomy" id="1286190"/>
    <lineage>
        <taxon>Bacteria</taxon>
        <taxon>Pseudomonadati</taxon>
        <taxon>Pseudomonadota</taxon>
        <taxon>Alphaproteobacteria</taxon>
        <taxon>Acetobacterales</taxon>
        <taxon>Acetobacteraceae</taxon>
        <taxon>Gluconacetobacter</taxon>
    </lineage>
</organism>
<evidence type="ECO:0000256" key="2">
    <source>
        <dbReference type="ARBA" id="ARBA00023125"/>
    </source>
</evidence>
<feature type="region of interest" description="Disordered" evidence="4">
    <location>
        <begin position="1"/>
        <end position="24"/>
    </location>
</feature>
<dbReference type="EMBL" id="JABEQK010000002">
    <property type="protein sequence ID" value="MBB2203878.1"/>
    <property type="molecule type" value="Genomic_DNA"/>
</dbReference>
<evidence type="ECO:0000313" key="7">
    <source>
        <dbReference type="EMBL" id="MBB2203878.1"/>
    </source>
</evidence>
<dbReference type="Pfam" id="PF01418">
    <property type="entry name" value="HTH_6"/>
    <property type="match status" value="1"/>
</dbReference>
<keyword evidence="8" id="KW-1185">Reference proteome</keyword>
<dbReference type="AlphaFoldDB" id="A0A7W4KBI7"/>
<sequence>MPAHSVKDGDSRQQAGTHAALNPYDRFHQTVRGRYDALPPRLRQIADFVLRNPEDIALGTISSLATGAQVQPSTVVRFARTFGFDGFPDMQAVFRERLRNRHAPPGARPDGPPGPGGRDAGAILDGFHHAAVASLAALHRHLDPARLEQAVARLAGARRIHILGLRRSMPAARYLSYLLTMRDIAHQVVGLESGMEEDAVMAAGPQDAAVIISFPPYAGRTVELFRLLEQRMVPVVALTDSAASPVIPASGLWLEVAEADFLGVRSSAATMVLIMTLATAIAERRHAPAP</sequence>
<comment type="caution">
    <text evidence="7">The sequence shown here is derived from an EMBL/GenBank/DDBJ whole genome shotgun (WGS) entry which is preliminary data.</text>
</comment>
<dbReference type="PROSITE" id="PS51071">
    <property type="entry name" value="HTH_RPIR"/>
    <property type="match status" value="1"/>
</dbReference>
<proteinExistence type="predicted"/>
<accession>A0A7W4KBI7</accession>
<dbReference type="Gene3D" id="1.10.10.10">
    <property type="entry name" value="Winged helix-like DNA-binding domain superfamily/Winged helix DNA-binding domain"/>
    <property type="match status" value="1"/>
</dbReference>
<dbReference type="PANTHER" id="PTHR30514">
    <property type="entry name" value="GLUCOKINASE"/>
    <property type="match status" value="1"/>
</dbReference>
<dbReference type="InterPro" id="IPR046348">
    <property type="entry name" value="SIS_dom_sf"/>
</dbReference>
<feature type="region of interest" description="Disordered" evidence="4">
    <location>
        <begin position="99"/>
        <end position="120"/>
    </location>
</feature>
<feature type="compositionally biased region" description="Pro residues" evidence="4">
    <location>
        <begin position="106"/>
        <end position="115"/>
    </location>
</feature>
<gene>
    <name evidence="7" type="ORF">HLH27_02440</name>
</gene>
<dbReference type="InterPro" id="IPR009057">
    <property type="entry name" value="Homeodomain-like_sf"/>
</dbReference>
<dbReference type="SUPFAM" id="SSF53697">
    <property type="entry name" value="SIS domain"/>
    <property type="match status" value="1"/>
</dbReference>
<name>A0A7W4KBI7_9PROT</name>
<dbReference type="Gene3D" id="3.40.50.10490">
    <property type="entry name" value="Glucose-6-phosphate isomerase like protein, domain 1"/>
    <property type="match status" value="1"/>
</dbReference>
<dbReference type="InterPro" id="IPR047640">
    <property type="entry name" value="RpiR-like"/>
</dbReference>
<feature type="domain" description="SIS" evidence="6">
    <location>
        <begin position="150"/>
        <end position="287"/>
    </location>
</feature>
<feature type="domain" description="HTH rpiR-type" evidence="5">
    <location>
        <begin position="25"/>
        <end position="101"/>
    </location>
</feature>
<reference evidence="7 8" key="1">
    <citation type="submission" date="2020-04" db="EMBL/GenBank/DDBJ databases">
        <title>Description of novel Gluconacetobacter.</title>
        <authorList>
            <person name="Sombolestani A."/>
        </authorList>
    </citation>
    <scope>NUCLEOTIDE SEQUENCE [LARGE SCALE GENOMIC DNA]</scope>
    <source>
        <strain evidence="7 8">LMG 27800</strain>
    </source>
</reference>
<evidence type="ECO:0000259" key="6">
    <source>
        <dbReference type="PROSITE" id="PS51464"/>
    </source>
</evidence>
<dbReference type="PANTHER" id="PTHR30514:SF18">
    <property type="entry name" value="RPIR-FAMILY TRANSCRIPTIONAL REGULATOR"/>
    <property type="match status" value="1"/>
</dbReference>
<dbReference type="InterPro" id="IPR036388">
    <property type="entry name" value="WH-like_DNA-bd_sf"/>
</dbReference>
<evidence type="ECO:0000313" key="8">
    <source>
        <dbReference type="Proteomes" id="UP000540556"/>
    </source>
</evidence>
<keyword evidence="3" id="KW-0804">Transcription</keyword>
<keyword evidence="1" id="KW-0805">Transcription regulation</keyword>
<dbReference type="SUPFAM" id="SSF46689">
    <property type="entry name" value="Homeodomain-like"/>
    <property type="match status" value="1"/>
</dbReference>
<feature type="compositionally biased region" description="Basic and acidic residues" evidence="4">
    <location>
        <begin position="1"/>
        <end position="11"/>
    </location>
</feature>
<dbReference type="RefSeq" id="WP_182947540.1">
    <property type="nucleotide sequence ID" value="NZ_JABEQK010000002.1"/>
</dbReference>
<dbReference type="GO" id="GO:0003700">
    <property type="term" value="F:DNA-binding transcription factor activity"/>
    <property type="evidence" value="ECO:0007669"/>
    <property type="project" value="InterPro"/>
</dbReference>
<evidence type="ECO:0000256" key="4">
    <source>
        <dbReference type="SAM" id="MobiDB-lite"/>
    </source>
</evidence>
<dbReference type="Pfam" id="PF01380">
    <property type="entry name" value="SIS"/>
    <property type="match status" value="1"/>
</dbReference>
<dbReference type="CDD" id="cd05013">
    <property type="entry name" value="SIS_RpiR"/>
    <property type="match status" value="1"/>
</dbReference>
<evidence type="ECO:0000256" key="1">
    <source>
        <dbReference type="ARBA" id="ARBA00023015"/>
    </source>
</evidence>
<dbReference type="InterPro" id="IPR001347">
    <property type="entry name" value="SIS_dom"/>
</dbReference>
<keyword evidence="2" id="KW-0238">DNA-binding</keyword>
<dbReference type="GO" id="GO:1901135">
    <property type="term" value="P:carbohydrate derivative metabolic process"/>
    <property type="evidence" value="ECO:0007669"/>
    <property type="project" value="InterPro"/>
</dbReference>
<dbReference type="GO" id="GO:0003677">
    <property type="term" value="F:DNA binding"/>
    <property type="evidence" value="ECO:0007669"/>
    <property type="project" value="UniProtKB-KW"/>
</dbReference>
<dbReference type="Proteomes" id="UP000540556">
    <property type="component" value="Unassembled WGS sequence"/>
</dbReference>
<dbReference type="InterPro" id="IPR035472">
    <property type="entry name" value="RpiR-like_SIS"/>
</dbReference>
<protein>
    <submittedName>
        <fullName evidence="7">MurR/RpiR family transcriptional regulator</fullName>
    </submittedName>
</protein>
<dbReference type="PROSITE" id="PS51464">
    <property type="entry name" value="SIS"/>
    <property type="match status" value="1"/>
</dbReference>
<evidence type="ECO:0000259" key="5">
    <source>
        <dbReference type="PROSITE" id="PS51071"/>
    </source>
</evidence>
<dbReference type="InterPro" id="IPR000281">
    <property type="entry name" value="HTH_RpiR"/>
</dbReference>
<dbReference type="GO" id="GO:0097367">
    <property type="term" value="F:carbohydrate derivative binding"/>
    <property type="evidence" value="ECO:0007669"/>
    <property type="project" value="InterPro"/>
</dbReference>
<evidence type="ECO:0000256" key="3">
    <source>
        <dbReference type="ARBA" id="ARBA00023163"/>
    </source>
</evidence>